<dbReference type="GO" id="GO:0006952">
    <property type="term" value="P:defense response"/>
    <property type="evidence" value="ECO:0007669"/>
    <property type="project" value="UniProtKB-KW"/>
</dbReference>
<evidence type="ECO:0000313" key="6">
    <source>
        <dbReference type="EMBL" id="KAK9068945.1"/>
    </source>
</evidence>
<dbReference type="PANTHER" id="PTHR11017:SF313">
    <property type="entry name" value="TIR DOMAIN, P-LOOP CONTAINING NUCLEOSIDE TRIPHOSPHATE HYDROLASE"/>
    <property type="match status" value="1"/>
</dbReference>
<evidence type="ECO:0000256" key="4">
    <source>
        <dbReference type="ARBA" id="ARBA00023027"/>
    </source>
</evidence>
<dbReference type="Proteomes" id="UP001408789">
    <property type="component" value="Unassembled WGS sequence"/>
</dbReference>
<dbReference type="PANTHER" id="PTHR11017">
    <property type="entry name" value="LEUCINE-RICH REPEAT-CONTAINING PROTEIN"/>
    <property type="match status" value="1"/>
</dbReference>
<dbReference type="InterPro" id="IPR027417">
    <property type="entry name" value="P-loop_NTPase"/>
</dbReference>
<dbReference type="Gene3D" id="3.40.50.10140">
    <property type="entry name" value="Toll/interleukin-1 receptor homology (TIR) domain"/>
    <property type="match status" value="1"/>
</dbReference>
<dbReference type="InterPro" id="IPR036390">
    <property type="entry name" value="WH_DNA-bd_sf"/>
</dbReference>
<evidence type="ECO:0000259" key="5">
    <source>
        <dbReference type="PROSITE" id="PS50104"/>
    </source>
</evidence>
<evidence type="ECO:0000256" key="1">
    <source>
        <dbReference type="ARBA" id="ARBA00022614"/>
    </source>
</evidence>
<dbReference type="InterPro" id="IPR001611">
    <property type="entry name" value="Leu-rich_rpt"/>
</dbReference>
<dbReference type="Gene3D" id="3.40.50.300">
    <property type="entry name" value="P-loop containing nucleotide triphosphate hydrolases"/>
    <property type="match status" value="1"/>
</dbReference>
<dbReference type="SMART" id="SM00255">
    <property type="entry name" value="TIR"/>
    <property type="match status" value="1"/>
</dbReference>
<accession>A0AAP0D9S5</accession>
<keyword evidence="1" id="KW-0433">Leucine-rich repeat</keyword>
<dbReference type="Pfam" id="PF00931">
    <property type="entry name" value="NB-ARC"/>
    <property type="match status" value="1"/>
</dbReference>
<feature type="domain" description="TIR" evidence="5">
    <location>
        <begin position="19"/>
        <end position="194"/>
    </location>
</feature>
<dbReference type="AlphaFoldDB" id="A0AAP0D9S5"/>
<dbReference type="InterPro" id="IPR000157">
    <property type="entry name" value="TIR_dom"/>
</dbReference>
<gene>
    <name evidence="6" type="ORF">SSX86_013061</name>
</gene>
<name>A0AAP0D9S5_9ASTR</name>
<dbReference type="SUPFAM" id="SSF52540">
    <property type="entry name" value="P-loop containing nucleoside triphosphate hydrolases"/>
    <property type="match status" value="1"/>
</dbReference>
<dbReference type="SUPFAM" id="SSF46785">
    <property type="entry name" value="Winged helix' DNA-binding domain"/>
    <property type="match status" value="1"/>
</dbReference>
<keyword evidence="2" id="KW-0677">Repeat</keyword>
<dbReference type="GO" id="GO:0007165">
    <property type="term" value="P:signal transduction"/>
    <property type="evidence" value="ECO:0007669"/>
    <property type="project" value="InterPro"/>
</dbReference>
<keyword evidence="3" id="KW-0611">Plant defense</keyword>
<dbReference type="PRINTS" id="PR00364">
    <property type="entry name" value="DISEASERSIST"/>
</dbReference>
<dbReference type="SUPFAM" id="SSF52200">
    <property type="entry name" value="Toll/Interleukin receptor TIR domain"/>
    <property type="match status" value="1"/>
</dbReference>
<evidence type="ECO:0000256" key="2">
    <source>
        <dbReference type="ARBA" id="ARBA00022737"/>
    </source>
</evidence>
<dbReference type="SUPFAM" id="SSF52058">
    <property type="entry name" value="L domain-like"/>
    <property type="match status" value="1"/>
</dbReference>
<sequence>MVVPNEIVEASSSSSPPTYDNDVFLSFRGDDTRLGFTNHLHAALKDASLKTFYDDEEIQTGESLKPELENAIKASRASIVVLSENYASSTWCLEELVLILKQKRESNQIVIPIFFHVEPTDIRKQQGSFGEAMKKHKLKMETETNGEEKSLLAEKIEIWKNALTDVSNLKGEDAKGRFERDLIGVIVNDLHNRLDVISRTTTLPLLIGREDKIKMITSWLTDGSSHTADILTITGVGGIGKTSLAKHVYKLHCSQFTCSSFVEGINRNEEKFRGLLDIQKQLYDDISKGNMTRVHDVSRYTSMIEKTLEIKKALIVLDDIDSLEQLDVLLGKKGFHQGSKIIITTKNTSLTEGYALFNPEVQPKHKQILLEGLHTSKSLELLCFHAFKCRKPKEGYEKVLEELLEYCSGHPLALKVLGSYLHNHKVTYWEDCIKGLKKEPNLHVQKILQMSYESLPTEDDKELFKYIACFFVGTNKDITQTILDACDIRTRSGIINLNDRCLLSITWDNKLMMHSLIQAMGRDLVRLESPNKPGKRSRLWCHEESIKVLKQSKGTENVLGLTLDMRMLEKDKLELKTDALSKMINLKLLQLNYVKINGSCKNFSKELRWLCMHGFHFKSIPSDLPMQKLVVLDMSHSNIESFDMSYSSSEGVISKLKGMFESSSKYKPVLGSLKILDLSFSELLRSFEGFYHLPALEQLILANCTSLTTLGESIEHCVELHLIDLSNCKKLGKLPTSMSKLKKMKKLLANVCDLPVVPTKLRGTDSAAIVEVIPRDLSSFISSLPVSLVDLSLANNNLSNESFPMSFSGLHMLKSLNLSNNPIVSVPCCLRTLPRLWGLSMNDCGLLETIEHLPSSLEKLMLGSVGAVRKMKFNPKMVLFEIYYMFGEGPSSFLIHGEIEVQPMEHVEDEDIVGLEMCYGFGILRTYYEGGEMPNWISCRWEGSAESISFIIPSSSNKLRGLSLCYVLEKSSKEVFFDLPLIIIDNITKNRTWNYRPFVPKVGENEECCLIYVSHWI</sequence>
<dbReference type="EMBL" id="JBCNJP010000014">
    <property type="protein sequence ID" value="KAK9068945.1"/>
    <property type="molecule type" value="Genomic_DNA"/>
</dbReference>
<organism evidence="6 7">
    <name type="scientific">Deinandra increscens subsp. villosa</name>
    <dbReference type="NCBI Taxonomy" id="3103831"/>
    <lineage>
        <taxon>Eukaryota</taxon>
        <taxon>Viridiplantae</taxon>
        <taxon>Streptophyta</taxon>
        <taxon>Embryophyta</taxon>
        <taxon>Tracheophyta</taxon>
        <taxon>Spermatophyta</taxon>
        <taxon>Magnoliopsida</taxon>
        <taxon>eudicotyledons</taxon>
        <taxon>Gunneridae</taxon>
        <taxon>Pentapetalae</taxon>
        <taxon>asterids</taxon>
        <taxon>campanulids</taxon>
        <taxon>Asterales</taxon>
        <taxon>Asteraceae</taxon>
        <taxon>Asteroideae</taxon>
        <taxon>Heliantheae alliance</taxon>
        <taxon>Madieae</taxon>
        <taxon>Madiinae</taxon>
        <taxon>Deinandra</taxon>
    </lineage>
</organism>
<keyword evidence="4" id="KW-0520">NAD</keyword>
<proteinExistence type="predicted"/>
<evidence type="ECO:0000313" key="7">
    <source>
        <dbReference type="Proteomes" id="UP001408789"/>
    </source>
</evidence>
<reference evidence="6 7" key="1">
    <citation type="submission" date="2024-04" db="EMBL/GenBank/DDBJ databases">
        <title>The reference genome of an endangered Asteraceae, Deinandra increscens subsp. villosa, native to the Central Coast of California.</title>
        <authorList>
            <person name="Guilliams M."/>
            <person name="Hasenstab-Lehman K."/>
            <person name="Meyer R."/>
            <person name="Mcevoy S."/>
        </authorList>
    </citation>
    <scope>NUCLEOTIDE SEQUENCE [LARGE SCALE GENOMIC DNA]</scope>
    <source>
        <tissue evidence="6">Leaf</tissue>
    </source>
</reference>
<dbReference type="InterPro" id="IPR058192">
    <property type="entry name" value="WHD_ROQ1-like"/>
</dbReference>
<dbReference type="InterPro" id="IPR032675">
    <property type="entry name" value="LRR_dom_sf"/>
</dbReference>
<keyword evidence="7" id="KW-1185">Reference proteome</keyword>
<evidence type="ECO:0000256" key="3">
    <source>
        <dbReference type="ARBA" id="ARBA00022821"/>
    </source>
</evidence>
<dbReference type="InterPro" id="IPR035897">
    <property type="entry name" value="Toll_tir_struct_dom_sf"/>
</dbReference>
<comment type="caution">
    <text evidence="6">The sequence shown here is derived from an EMBL/GenBank/DDBJ whole genome shotgun (WGS) entry which is preliminary data.</text>
</comment>
<protein>
    <recommendedName>
        <fullName evidence="5">TIR domain-containing protein</fullName>
    </recommendedName>
</protein>
<dbReference type="InterPro" id="IPR044974">
    <property type="entry name" value="Disease_R_plants"/>
</dbReference>
<dbReference type="Gene3D" id="1.10.8.430">
    <property type="entry name" value="Helical domain of apoptotic protease-activating factors"/>
    <property type="match status" value="1"/>
</dbReference>
<dbReference type="GO" id="GO:0043531">
    <property type="term" value="F:ADP binding"/>
    <property type="evidence" value="ECO:0007669"/>
    <property type="project" value="InterPro"/>
</dbReference>
<dbReference type="InterPro" id="IPR002182">
    <property type="entry name" value="NB-ARC"/>
</dbReference>
<dbReference type="Gene3D" id="3.80.10.10">
    <property type="entry name" value="Ribonuclease Inhibitor"/>
    <property type="match status" value="2"/>
</dbReference>
<dbReference type="Pfam" id="PF01582">
    <property type="entry name" value="TIR"/>
    <property type="match status" value="1"/>
</dbReference>
<dbReference type="InterPro" id="IPR042197">
    <property type="entry name" value="Apaf_helical"/>
</dbReference>
<dbReference type="FunFam" id="3.40.50.10140:FF:000007">
    <property type="entry name" value="Disease resistance protein (TIR-NBS-LRR class)"/>
    <property type="match status" value="1"/>
</dbReference>
<dbReference type="PROSITE" id="PS50104">
    <property type="entry name" value="TIR"/>
    <property type="match status" value="1"/>
</dbReference>
<dbReference type="Pfam" id="PF23282">
    <property type="entry name" value="WHD_ROQ1"/>
    <property type="match status" value="1"/>
</dbReference>
<dbReference type="PROSITE" id="PS51450">
    <property type="entry name" value="LRR"/>
    <property type="match status" value="1"/>
</dbReference>